<evidence type="ECO:0000256" key="2">
    <source>
        <dbReference type="SAM" id="SignalP"/>
    </source>
</evidence>
<feature type="compositionally biased region" description="Basic and acidic residues" evidence="1">
    <location>
        <begin position="39"/>
        <end position="57"/>
    </location>
</feature>
<evidence type="ECO:0000256" key="1">
    <source>
        <dbReference type="SAM" id="MobiDB-lite"/>
    </source>
</evidence>
<feature type="chain" id="PRO_5046972377" description="Secreted protein" evidence="2">
    <location>
        <begin position="18"/>
        <end position="82"/>
    </location>
</feature>
<reference evidence="3 4" key="1">
    <citation type="journal article" date="2024" name="Commun. Biol.">
        <title>Comparative genomic analysis of thermophilic fungi reveals convergent evolutionary adaptations and gene losses.</title>
        <authorList>
            <person name="Steindorff A.S."/>
            <person name="Aguilar-Pontes M.V."/>
            <person name="Robinson A.J."/>
            <person name="Andreopoulos B."/>
            <person name="LaButti K."/>
            <person name="Kuo A."/>
            <person name="Mondo S."/>
            <person name="Riley R."/>
            <person name="Otillar R."/>
            <person name="Haridas S."/>
            <person name="Lipzen A."/>
            <person name="Grimwood J."/>
            <person name="Schmutz J."/>
            <person name="Clum A."/>
            <person name="Reid I.D."/>
            <person name="Moisan M.C."/>
            <person name="Butler G."/>
            <person name="Nguyen T.T.M."/>
            <person name="Dewar K."/>
            <person name="Conant G."/>
            <person name="Drula E."/>
            <person name="Henrissat B."/>
            <person name="Hansel C."/>
            <person name="Singer S."/>
            <person name="Hutchinson M.I."/>
            <person name="de Vries R.P."/>
            <person name="Natvig D.O."/>
            <person name="Powell A.J."/>
            <person name="Tsang A."/>
            <person name="Grigoriev I.V."/>
        </authorList>
    </citation>
    <scope>NUCLEOTIDE SEQUENCE [LARGE SCALE GENOMIC DNA]</scope>
    <source>
        <strain evidence="3 4">ATCC 24622</strain>
    </source>
</reference>
<evidence type="ECO:0000313" key="3">
    <source>
        <dbReference type="EMBL" id="KAL1849628.1"/>
    </source>
</evidence>
<evidence type="ECO:0008006" key="5">
    <source>
        <dbReference type="Google" id="ProtNLM"/>
    </source>
</evidence>
<keyword evidence="4" id="KW-1185">Reference proteome</keyword>
<dbReference type="Proteomes" id="UP001586593">
    <property type="component" value="Unassembled WGS sequence"/>
</dbReference>
<sequence length="82" mass="8961">MTLLWVMTLGGTVATAGRHEQGDDAAIVPGVGRPAPLQGEKKAHNCRQEEESAKRVKTLDVSPDRGLWMILLGRVPEQYHEG</sequence>
<proteinExistence type="predicted"/>
<dbReference type="EMBL" id="JAZHXJ010000864">
    <property type="protein sequence ID" value="KAL1849628.1"/>
    <property type="molecule type" value="Genomic_DNA"/>
</dbReference>
<gene>
    <name evidence="3" type="ORF">VTK73DRAFT_9840</name>
</gene>
<name>A0ABR3W031_9PEZI</name>
<evidence type="ECO:0000313" key="4">
    <source>
        <dbReference type="Proteomes" id="UP001586593"/>
    </source>
</evidence>
<comment type="caution">
    <text evidence="3">The sequence shown here is derived from an EMBL/GenBank/DDBJ whole genome shotgun (WGS) entry which is preliminary data.</text>
</comment>
<keyword evidence="2" id="KW-0732">Signal</keyword>
<feature type="region of interest" description="Disordered" evidence="1">
    <location>
        <begin position="32"/>
        <end position="57"/>
    </location>
</feature>
<feature type="signal peptide" evidence="2">
    <location>
        <begin position="1"/>
        <end position="17"/>
    </location>
</feature>
<organism evidence="3 4">
    <name type="scientific">Phialemonium thermophilum</name>
    <dbReference type="NCBI Taxonomy" id="223376"/>
    <lineage>
        <taxon>Eukaryota</taxon>
        <taxon>Fungi</taxon>
        <taxon>Dikarya</taxon>
        <taxon>Ascomycota</taxon>
        <taxon>Pezizomycotina</taxon>
        <taxon>Sordariomycetes</taxon>
        <taxon>Sordariomycetidae</taxon>
        <taxon>Cephalothecales</taxon>
        <taxon>Cephalothecaceae</taxon>
        <taxon>Phialemonium</taxon>
    </lineage>
</organism>
<accession>A0ABR3W031</accession>
<protein>
    <recommendedName>
        <fullName evidence="5">Secreted protein</fullName>
    </recommendedName>
</protein>